<name>A0A5B8FTP4_9RHOB</name>
<sequence length="331" mass="37051">MPPTRAAPRPTGRPAPTPPESRALPMKPALLPLFAALLAVSACERPLETEYREYTNLLASTNRMRTDYDPPDAPVTRDGLIRDFETVALHSEEEAEEDRPKSSPAKPLTRWETPIRLRVFVSEAMEREDFEQSLAWIRETTARLTALSGVPIRVVTSGPLERNTSEGTITLFLADEDGRVQLADGFERRSGKPTRLSRRLRHHPGRVVCYFIPVEDDEDRIERALVLIPTETRDALRHACIQEEITQVMGLYNDADDVRPSMFNDDQEFALLTRHDELLLRMLYDPALKTGMTAEDARPLLPAVADRALAADAAGRDTPLRAPAGDAPTVR</sequence>
<evidence type="ECO:0000256" key="1">
    <source>
        <dbReference type="SAM" id="MobiDB-lite"/>
    </source>
</evidence>
<proteinExistence type="predicted"/>
<dbReference type="Pfam" id="PF11150">
    <property type="entry name" value="DUF2927"/>
    <property type="match status" value="1"/>
</dbReference>
<dbReference type="EMBL" id="CP040818">
    <property type="protein sequence ID" value="QDL90674.1"/>
    <property type="molecule type" value="Genomic_DNA"/>
</dbReference>
<dbReference type="OrthoDB" id="3295600at2"/>
<dbReference type="AlphaFoldDB" id="A0A5B8FTP4"/>
<dbReference type="Proteomes" id="UP000305888">
    <property type="component" value="Chromosome"/>
</dbReference>
<feature type="compositionally biased region" description="Pro residues" evidence="1">
    <location>
        <begin position="1"/>
        <end position="19"/>
    </location>
</feature>
<evidence type="ECO:0000313" key="3">
    <source>
        <dbReference type="Proteomes" id="UP000305888"/>
    </source>
</evidence>
<evidence type="ECO:0000313" key="2">
    <source>
        <dbReference type="EMBL" id="QDL90674.1"/>
    </source>
</evidence>
<gene>
    <name evidence="2" type="ORF">FDP22_02055</name>
</gene>
<keyword evidence="3" id="KW-1185">Reference proteome</keyword>
<feature type="region of interest" description="Disordered" evidence="1">
    <location>
        <begin position="1"/>
        <end position="24"/>
    </location>
</feature>
<organism evidence="2 3">
    <name type="scientific">Paroceanicella profunda</name>
    <dbReference type="NCBI Taxonomy" id="2579971"/>
    <lineage>
        <taxon>Bacteria</taxon>
        <taxon>Pseudomonadati</taxon>
        <taxon>Pseudomonadota</taxon>
        <taxon>Alphaproteobacteria</taxon>
        <taxon>Rhodobacterales</taxon>
        <taxon>Paracoccaceae</taxon>
        <taxon>Paroceanicella</taxon>
    </lineage>
</organism>
<dbReference type="InterPro" id="IPR021323">
    <property type="entry name" value="DUF2927"/>
</dbReference>
<protein>
    <submittedName>
        <fullName evidence="2">DUF2927 domain-containing protein</fullName>
    </submittedName>
</protein>
<dbReference type="KEGG" id="ppru:FDP22_02055"/>
<reference evidence="2 3" key="1">
    <citation type="submission" date="2019-06" db="EMBL/GenBank/DDBJ databases">
        <title>Genome sequence of Rhodobacteraceae bacterium D4M1.</title>
        <authorList>
            <person name="Cao J."/>
        </authorList>
    </citation>
    <scope>NUCLEOTIDE SEQUENCE [LARGE SCALE GENOMIC DNA]</scope>
    <source>
        <strain evidence="2 3">D4M1</strain>
    </source>
</reference>
<accession>A0A5B8FTP4</accession>